<sequence length="1149" mass="127193">MARRQILVEPFVCDSSSSRITLYFSYLSHSSSVCFITCFLQYSISQVFAQLNESPEITQESPEITEQEALLLVIEDGSSSGAICDFVGIDFNGTSTSLVGLAEGISFGDQITSIRFGDQEMLLGDVLSFAVDSTNKTFPKMKNNRESKCVIAVPSSFDEGERKNVWSDALLAGFPFPVLVNQPTALAVGFGLRNSSLFHGRNKRTNALFVNVGVSTQVSLVSFWYQEVKLLGALYDNRLRRVAETSNQFFLDLKNLIRQLLFRSKISIENIDLVLMEEGYGEKPAFKEFFGDHFGKDLMFFQPSIVAVGAAVLCCWLLKPVKDFDFRGDYEVGSFNIGSLCYCPEMDRSCCSCWRVDNAFDSSDYRSDGSVVYSDWDSGSLKSFAWRGRLSVTKKIVNVSDEDLMDEYSTFLVEYDEGLVPGDHLDNGSSIAASAPAGASDLIVSVDDVATGGTSAGASDCSTSVYFSSTVDCSIPSVAASASSGSLDNGSSVAASSLARASNLIESVDDVATGGTSAGASDCSTSVYFSSTVDGSIPSVAASASFSSVFVDDHTCGVASVQASSSDNIVSHSYSLATSIYFFTYSYVRPVISTDLIVLLNCSRVKSEYNAGIQNGNRKNRVDPSKKAEANMPPNHHQPLKRAMATEEEVEISSGKFVEKASTEKNDVEVAYMDLLPDAIVSLILSFLTTRDAVRTSVLARKWRFLTASPLNLNFDWPSVCEIKNRGFRCVKWADSYHKYKHSFVKIVDQTLNNYVGTRVLTFRISFCLGEEYSREIGRWICFAVKLGVENLKLHFSCNRFLYSDAAKKSIECKRKEYYTFPCQLLPHAKESTLKQLFLQSCILGPNLNDRLSSLVTLKLYDVPLAQNDIETILSSCLNLETLNFEWCSLLVTRLSFCSLLRLKSLAVFYCSEVKEIELSAANLTTFEYAGNLVNLSFLEVPNLEKFHFWAGCDNSLGDIFSQLGKVLPHVKALLVFTRLNWVDDIPERLTIFSKVKQLELCFRVCRTFHVPKVFAILQACPLLQKFHLVANPSGPVIGSDNDKVGECEHNHLKEVVVGGFCGSKPQVVLVMQLVTYAVVLERMVVTPEAEIIRDDLVYALPPCCMNVESDRLGKMLRERATSKKAVIILPWGLERLKTCFQLKEERKD</sequence>
<dbReference type="EMBL" id="CM037152">
    <property type="protein sequence ID" value="KAH7834764.1"/>
    <property type="molecule type" value="Genomic_DNA"/>
</dbReference>
<keyword evidence="2" id="KW-1185">Reference proteome</keyword>
<evidence type="ECO:0000313" key="2">
    <source>
        <dbReference type="Proteomes" id="UP000828048"/>
    </source>
</evidence>
<reference evidence="1 2" key="1">
    <citation type="journal article" date="2021" name="Hortic Res">
        <title>High-quality reference genome and annotation aids understanding of berry development for evergreen blueberry (Vaccinium darrowii).</title>
        <authorList>
            <person name="Yu J."/>
            <person name="Hulse-Kemp A.M."/>
            <person name="Babiker E."/>
            <person name="Staton M."/>
        </authorList>
    </citation>
    <scope>NUCLEOTIDE SEQUENCE [LARGE SCALE GENOMIC DNA]</scope>
    <source>
        <strain evidence="2">cv. NJ 8807/NJ 8810</strain>
        <tissue evidence="1">Young leaf</tissue>
    </source>
</reference>
<name>A0ACB7X2G7_9ERIC</name>
<organism evidence="1 2">
    <name type="scientific">Vaccinium darrowii</name>
    <dbReference type="NCBI Taxonomy" id="229202"/>
    <lineage>
        <taxon>Eukaryota</taxon>
        <taxon>Viridiplantae</taxon>
        <taxon>Streptophyta</taxon>
        <taxon>Embryophyta</taxon>
        <taxon>Tracheophyta</taxon>
        <taxon>Spermatophyta</taxon>
        <taxon>Magnoliopsida</taxon>
        <taxon>eudicotyledons</taxon>
        <taxon>Gunneridae</taxon>
        <taxon>Pentapetalae</taxon>
        <taxon>asterids</taxon>
        <taxon>Ericales</taxon>
        <taxon>Ericaceae</taxon>
        <taxon>Vaccinioideae</taxon>
        <taxon>Vaccinieae</taxon>
        <taxon>Vaccinium</taxon>
    </lineage>
</organism>
<protein>
    <submittedName>
        <fullName evidence="1">Uncharacterized protein</fullName>
    </submittedName>
</protein>
<accession>A0ACB7X2G7</accession>
<dbReference type="Proteomes" id="UP000828048">
    <property type="component" value="Chromosome 2"/>
</dbReference>
<evidence type="ECO:0000313" key="1">
    <source>
        <dbReference type="EMBL" id="KAH7834764.1"/>
    </source>
</evidence>
<proteinExistence type="predicted"/>
<comment type="caution">
    <text evidence="1">The sequence shown here is derived from an EMBL/GenBank/DDBJ whole genome shotgun (WGS) entry which is preliminary data.</text>
</comment>
<gene>
    <name evidence="1" type="ORF">Vadar_019489</name>
</gene>